<keyword evidence="14" id="KW-1185">Reference proteome</keyword>
<evidence type="ECO:0000259" key="12">
    <source>
        <dbReference type="Pfam" id="PF02230"/>
    </source>
</evidence>
<evidence type="ECO:0000256" key="3">
    <source>
        <dbReference type="ARBA" id="ARBA00014923"/>
    </source>
</evidence>
<feature type="compositionally biased region" description="Low complexity" evidence="10">
    <location>
        <begin position="131"/>
        <end position="141"/>
    </location>
</feature>
<dbReference type="PANTHER" id="PTHR10655:SF17">
    <property type="entry name" value="LYSOPHOSPHOLIPASE-LIKE PROTEIN 1"/>
    <property type="match status" value="1"/>
</dbReference>
<keyword evidence="4" id="KW-0719">Serine esterase</keyword>
<evidence type="ECO:0000256" key="5">
    <source>
        <dbReference type="ARBA" id="ARBA00022801"/>
    </source>
</evidence>
<keyword evidence="6" id="KW-0276">Fatty acid metabolism</keyword>
<dbReference type="InterPro" id="IPR029058">
    <property type="entry name" value="AB_hydrolase_fold"/>
</dbReference>
<comment type="function">
    <text evidence="7">Hydrolyzes fatty acids from S-acylated cysteine residues in proteins with a strong preference for palmitoylated G-alpha proteins over other acyl substrates. Mediates the deacylation of G-alpha proteins such as GPA1 in vivo, but has weak or no activity toward palmitoylated Ras proteins. Has weak lysophospholipase activity in vitro; however such activity may not exist in vivo.</text>
</comment>
<dbReference type="GO" id="GO:0006631">
    <property type="term" value="P:fatty acid metabolic process"/>
    <property type="evidence" value="ECO:0007669"/>
    <property type="project" value="UniProtKB-KW"/>
</dbReference>
<dbReference type="OrthoDB" id="2418081at2759"/>
<dbReference type="EC" id="3.1.2.22" evidence="2"/>
<keyword evidence="11" id="KW-0472">Membrane</keyword>
<evidence type="ECO:0000256" key="11">
    <source>
        <dbReference type="SAM" id="Phobius"/>
    </source>
</evidence>
<keyword evidence="11" id="KW-1133">Transmembrane helix</keyword>
<comment type="caution">
    <text evidence="13">The sequence shown here is derived from an EMBL/GenBank/DDBJ whole genome shotgun (WGS) entry which is preliminary data.</text>
</comment>
<protein>
    <recommendedName>
        <fullName evidence="3">Acyl-protein thioesterase 1</fullName>
        <ecNumber evidence="2">3.1.2.22</ecNumber>
    </recommendedName>
    <alternativeName>
        <fullName evidence="8">Palmitoyl-protein hydrolase</fullName>
    </alternativeName>
</protein>
<evidence type="ECO:0000256" key="7">
    <source>
        <dbReference type="ARBA" id="ARBA00029392"/>
    </source>
</evidence>
<dbReference type="Gene3D" id="3.40.50.1820">
    <property type="entry name" value="alpha/beta hydrolase"/>
    <property type="match status" value="1"/>
</dbReference>
<dbReference type="STRING" id="741276.A0A2S5BAV3"/>
<evidence type="ECO:0000256" key="10">
    <source>
        <dbReference type="SAM" id="MobiDB-lite"/>
    </source>
</evidence>
<dbReference type="EMBL" id="PJQD01000033">
    <property type="protein sequence ID" value="POY73893.1"/>
    <property type="molecule type" value="Genomic_DNA"/>
</dbReference>
<sequence>MSPLGRVVGLGIKARWGLSLDAASQAHAEERADAGVRQTAPSGGHATVADADSQTKSSPGTATTLSPTGIAGWMRRCISAGPAVSLSPPGYLASSARSSLPVSRQDSDGDSLGTFDAYEASTESSGDDYPRSSTDPTSSPSKQSGLLIDFTPPDGDKCTALPYPSGAARRSRHRHRPRGDWTLERPKSPFGLTRKIQKAAQYWVLALLMFLLLLQVVNITLPVSAESDRFPTSVEYKVEQLRNTVRAKSAAWMQRIWKLASGRASLRPHRSDHDKLAYGLWSPEKYADIARAVREGVAAGPSTTVPPDTRFGPPPHLATLPEDLLNLTKDELTEMRRYRRANLWAAPSKELETFVLPPRQGSEHEATVIFLHGLDQHVGHAFMAHIFSQVHPKIRFVMPQGPSLRSEAHDGAIVSGWFHIKAFPYDPSDRDDENLFKAARGLKSVIARERTRLIRKERGLRAGQDADDYEDDETFGLPDERRRAMKRIFLAGFSQGSVVSLLTAFTHPEEVGGVIVLSGFLPVRTDLARLSADLDRTELPIFWGHGVDDEFCRRVIALFNDAVQSMSLLSPNALPTLFYPSEALPETSPFYTNPWYRLNNNRTTFRFYDDLRHIYHVQLLQDLERWFDEVLPAEARTGDIVPKRRYIRAAEHPPRRLARRYVVPRCHASPVETASIAL</sequence>
<dbReference type="Proteomes" id="UP000237144">
    <property type="component" value="Unassembled WGS sequence"/>
</dbReference>
<dbReference type="InterPro" id="IPR003140">
    <property type="entry name" value="PLipase/COase/thioEstase"/>
</dbReference>
<feature type="region of interest" description="Disordered" evidence="10">
    <location>
        <begin position="88"/>
        <end position="149"/>
    </location>
</feature>
<dbReference type="GO" id="GO:0005737">
    <property type="term" value="C:cytoplasm"/>
    <property type="evidence" value="ECO:0007669"/>
    <property type="project" value="TreeGrafter"/>
</dbReference>
<feature type="compositionally biased region" description="Polar residues" evidence="10">
    <location>
        <begin position="95"/>
        <end position="104"/>
    </location>
</feature>
<name>A0A2S5BAV3_9BASI</name>
<evidence type="ECO:0000313" key="13">
    <source>
        <dbReference type="EMBL" id="POY73893.1"/>
    </source>
</evidence>
<evidence type="ECO:0000256" key="4">
    <source>
        <dbReference type="ARBA" id="ARBA00022487"/>
    </source>
</evidence>
<keyword evidence="11" id="KW-0812">Transmembrane</keyword>
<feature type="region of interest" description="Disordered" evidence="10">
    <location>
        <begin position="162"/>
        <end position="182"/>
    </location>
</feature>
<evidence type="ECO:0000256" key="2">
    <source>
        <dbReference type="ARBA" id="ARBA00012423"/>
    </source>
</evidence>
<dbReference type="PANTHER" id="PTHR10655">
    <property type="entry name" value="LYSOPHOSPHOLIPASE-RELATED"/>
    <property type="match status" value="1"/>
</dbReference>
<gene>
    <name evidence="13" type="ORF">BMF94_3063</name>
</gene>
<evidence type="ECO:0000256" key="1">
    <source>
        <dbReference type="ARBA" id="ARBA00006499"/>
    </source>
</evidence>
<feature type="transmembrane region" description="Helical" evidence="11">
    <location>
        <begin position="202"/>
        <end position="221"/>
    </location>
</feature>
<keyword evidence="5 13" id="KW-0378">Hydrolase</keyword>
<accession>A0A2S5BAV3</accession>
<keyword evidence="6" id="KW-0443">Lipid metabolism</keyword>
<evidence type="ECO:0000313" key="14">
    <source>
        <dbReference type="Proteomes" id="UP000237144"/>
    </source>
</evidence>
<dbReference type="SUPFAM" id="SSF53474">
    <property type="entry name" value="alpha/beta-Hydrolases"/>
    <property type="match status" value="1"/>
</dbReference>
<comment type="similarity">
    <text evidence="1">Belongs to the AB hydrolase superfamily. AB hydrolase 2 family.</text>
</comment>
<evidence type="ECO:0000256" key="6">
    <source>
        <dbReference type="ARBA" id="ARBA00022832"/>
    </source>
</evidence>
<dbReference type="Pfam" id="PF02230">
    <property type="entry name" value="Abhydrolase_2"/>
    <property type="match status" value="1"/>
</dbReference>
<comment type="catalytic activity">
    <reaction evidence="9">
        <text>S-hexadecanoyl-L-cysteinyl-[protein] + H2O = L-cysteinyl-[protein] + hexadecanoate + H(+)</text>
        <dbReference type="Rhea" id="RHEA:19233"/>
        <dbReference type="Rhea" id="RHEA-COMP:10131"/>
        <dbReference type="Rhea" id="RHEA-COMP:11032"/>
        <dbReference type="ChEBI" id="CHEBI:7896"/>
        <dbReference type="ChEBI" id="CHEBI:15377"/>
        <dbReference type="ChEBI" id="CHEBI:15378"/>
        <dbReference type="ChEBI" id="CHEBI:29950"/>
        <dbReference type="ChEBI" id="CHEBI:74151"/>
        <dbReference type="EC" id="3.1.2.22"/>
    </reaction>
</comment>
<feature type="compositionally biased region" description="Polar residues" evidence="10">
    <location>
        <begin position="52"/>
        <end position="67"/>
    </location>
</feature>
<dbReference type="InterPro" id="IPR050565">
    <property type="entry name" value="LYPA1-2/EST-like"/>
</dbReference>
<evidence type="ECO:0000256" key="9">
    <source>
        <dbReference type="ARBA" id="ARBA00047337"/>
    </source>
</evidence>
<proteinExistence type="inferred from homology"/>
<evidence type="ECO:0000256" key="8">
    <source>
        <dbReference type="ARBA" id="ARBA00031195"/>
    </source>
</evidence>
<dbReference type="GO" id="GO:0008474">
    <property type="term" value="F:palmitoyl-(protein) hydrolase activity"/>
    <property type="evidence" value="ECO:0007669"/>
    <property type="project" value="UniProtKB-EC"/>
</dbReference>
<reference evidence="13 14" key="1">
    <citation type="journal article" date="2018" name="Front. Microbiol.">
        <title>Prospects for Fungal Bioremediation of Acidic Radioactive Waste Sites: Characterization and Genome Sequence of Rhodotorula taiwanensis MD1149.</title>
        <authorList>
            <person name="Tkavc R."/>
            <person name="Matrosova V.Y."/>
            <person name="Grichenko O.E."/>
            <person name="Gostincar C."/>
            <person name="Volpe R.P."/>
            <person name="Klimenkova P."/>
            <person name="Gaidamakova E.K."/>
            <person name="Zhou C.E."/>
            <person name="Stewart B.J."/>
            <person name="Lyman M.G."/>
            <person name="Malfatti S.A."/>
            <person name="Rubinfeld B."/>
            <person name="Courtot M."/>
            <person name="Singh J."/>
            <person name="Dalgard C.L."/>
            <person name="Hamilton T."/>
            <person name="Frey K.G."/>
            <person name="Gunde-Cimerman N."/>
            <person name="Dugan L."/>
            <person name="Daly M.J."/>
        </authorList>
    </citation>
    <scope>NUCLEOTIDE SEQUENCE [LARGE SCALE GENOMIC DNA]</scope>
    <source>
        <strain evidence="13 14">MD1149</strain>
    </source>
</reference>
<organism evidence="13 14">
    <name type="scientific">Rhodotorula taiwanensis</name>
    <dbReference type="NCBI Taxonomy" id="741276"/>
    <lineage>
        <taxon>Eukaryota</taxon>
        <taxon>Fungi</taxon>
        <taxon>Dikarya</taxon>
        <taxon>Basidiomycota</taxon>
        <taxon>Pucciniomycotina</taxon>
        <taxon>Microbotryomycetes</taxon>
        <taxon>Sporidiobolales</taxon>
        <taxon>Sporidiobolaceae</taxon>
        <taxon>Rhodotorula</taxon>
    </lineage>
</organism>
<feature type="region of interest" description="Disordered" evidence="10">
    <location>
        <begin position="29"/>
        <end position="67"/>
    </location>
</feature>
<dbReference type="GO" id="GO:0052689">
    <property type="term" value="F:carboxylic ester hydrolase activity"/>
    <property type="evidence" value="ECO:0007669"/>
    <property type="project" value="UniProtKB-KW"/>
</dbReference>
<feature type="domain" description="Phospholipase/carboxylesterase/thioesterase" evidence="12">
    <location>
        <begin position="361"/>
        <end position="551"/>
    </location>
</feature>
<dbReference type="AlphaFoldDB" id="A0A2S5BAV3"/>